<evidence type="ECO:0000256" key="1">
    <source>
        <dbReference type="ARBA" id="ARBA00004651"/>
    </source>
</evidence>
<protein>
    <submittedName>
        <fullName evidence="9">Sugar ABC transporter permease</fullName>
    </submittedName>
</protein>
<sequence length="286" mass="31888">MTDRAMTGSGSMMRLLLKHAVLLGCTYVMLYPLIWMISRSFMPEGQIFASPSLIPAEPTLENFVLGWRSTQGQSFSVFFLNSFIIAGLAVVGNLVACTITAYAFARMEFRGMTLMFAVLIVSLILPLQVLILPQYLVFNQIGWVDTFLPLTVPKFFAVDGFFVYLMTIFIRGLPKELDQAAIVDGCGRWQVLWYVIVPLCKPALATVAIFTFIWTWGDFFGQLVYLNSAEKLTVAVGLNRFLDTTGSSFYGQLLAMSTLSVVPVLIIFMLFQRLIVEGLATTGMKL</sequence>
<dbReference type="InterPro" id="IPR035906">
    <property type="entry name" value="MetI-like_sf"/>
</dbReference>
<feature type="transmembrane region" description="Helical" evidence="7">
    <location>
        <begin position="20"/>
        <end position="38"/>
    </location>
</feature>
<comment type="subcellular location">
    <subcellularLocation>
        <location evidence="1 7">Cell membrane</location>
        <topology evidence="1 7">Multi-pass membrane protein</topology>
    </subcellularLocation>
</comment>
<dbReference type="InterPro" id="IPR000515">
    <property type="entry name" value="MetI-like"/>
</dbReference>
<dbReference type="CDD" id="cd06261">
    <property type="entry name" value="TM_PBP2"/>
    <property type="match status" value="1"/>
</dbReference>
<dbReference type="STRING" id="443610.VE25_08515"/>
<organism evidence="9 10">
    <name type="scientific">Devosia geojensis</name>
    <dbReference type="NCBI Taxonomy" id="443610"/>
    <lineage>
        <taxon>Bacteria</taxon>
        <taxon>Pseudomonadati</taxon>
        <taxon>Pseudomonadota</taxon>
        <taxon>Alphaproteobacteria</taxon>
        <taxon>Hyphomicrobiales</taxon>
        <taxon>Devosiaceae</taxon>
        <taxon>Devosia</taxon>
    </lineage>
</organism>
<dbReference type="PATRIC" id="fig|443610.3.peg.4280"/>
<dbReference type="EMBL" id="JZEX01000087">
    <property type="protein sequence ID" value="KKB12284.1"/>
    <property type="molecule type" value="Genomic_DNA"/>
</dbReference>
<keyword evidence="10" id="KW-1185">Reference proteome</keyword>
<dbReference type="RefSeq" id="WP_046108174.1">
    <property type="nucleotide sequence ID" value="NZ_JZEX01000087.1"/>
</dbReference>
<evidence type="ECO:0000313" key="9">
    <source>
        <dbReference type="EMBL" id="KKB12284.1"/>
    </source>
</evidence>
<dbReference type="Gene3D" id="1.10.3720.10">
    <property type="entry name" value="MetI-like"/>
    <property type="match status" value="1"/>
</dbReference>
<keyword evidence="5 7" id="KW-1133">Transmembrane helix</keyword>
<proteinExistence type="inferred from homology"/>
<evidence type="ECO:0000256" key="5">
    <source>
        <dbReference type="ARBA" id="ARBA00022989"/>
    </source>
</evidence>
<dbReference type="Proteomes" id="UP000033632">
    <property type="component" value="Unassembled WGS sequence"/>
</dbReference>
<dbReference type="AlphaFoldDB" id="A0A0F5FTT8"/>
<dbReference type="PANTHER" id="PTHR43744:SF6">
    <property type="entry name" value="ABC TRANSPORTER PERMEASE PROTEIN YESQ-RELATED"/>
    <property type="match status" value="1"/>
</dbReference>
<dbReference type="Pfam" id="PF00528">
    <property type="entry name" value="BPD_transp_1"/>
    <property type="match status" value="1"/>
</dbReference>
<feature type="domain" description="ABC transmembrane type-1" evidence="8">
    <location>
        <begin position="79"/>
        <end position="271"/>
    </location>
</feature>
<evidence type="ECO:0000256" key="4">
    <source>
        <dbReference type="ARBA" id="ARBA00022692"/>
    </source>
</evidence>
<dbReference type="PANTHER" id="PTHR43744">
    <property type="entry name" value="ABC TRANSPORTER PERMEASE PROTEIN MG189-RELATED-RELATED"/>
    <property type="match status" value="1"/>
</dbReference>
<keyword evidence="2 7" id="KW-0813">Transport</keyword>
<dbReference type="GO" id="GO:0005886">
    <property type="term" value="C:plasma membrane"/>
    <property type="evidence" value="ECO:0007669"/>
    <property type="project" value="UniProtKB-SubCell"/>
</dbReference>
<evidence type="ECO:0000256" key="7">
    <source>
        <dbReference type="RuleBase" id="RU363032"/>
    </source>
</evidence>
<evidence type="ECO:0000259" key="8">
    <source>
        <dbReference type="PROSITE" id="PS50928"/>
    </source>
</evidence>
<keyword evidence="3" id="KW-1003">Cell membrane</keyword>
<evidence type="ECO:0000256" key="2">
    <source>
        <dbReference type="ARBA" id="ARBA00022448"/>
    </source>
</evidence>
<comment type="caution">
    <text evidence="9">The sequence shown here is derived from an EMBL/GenBank/DDBJ whole genome shotgun (WGS) entry which is preliminary data.</text>
</comment>
<dbReference type="SUPFAM" id="SSF161098">
    <property type="entry name" value="MetI-like"/>
    <property type="match status" value="1"/>
</dbReference>
<keyword evidence="4 7" id="KW-0812">Transmembrane</keyword>
<feature type="transmembrane region" description="Helical" evidence="7">
    <location>
        <begin position="249"/>
        <end position="271"/>
    </location>
</feature>
<feature type="transmembrane region" description="Helical" evidence="7">
    <location>
        <begin position="152"/>
        <end position="170"/>
    </location>
</feature>
<evidence type="ECO:0000256" key="3">
    <source>
        <dbReference type="ARBA" id="ARBA00022475"/>
    </source>
</evidence>
<feature type="transmembrane region" description="Helical" evidence="7">
    <location>
        <begin position="78"/>
        <end position="105"/>
    </location>
</feature>
<keyword evidence="6 7" id="KW-0472">Membrane</keyword>
<reference evidence="9 10" key="1">
    <citation type="submission" date="2015-03" db="EMBL/GenBank/DDBJ databases">
        <authorList>
            <person name="Hassan Y.I."/>
            <person name="Lepp D."/>
            <person name="Li X.-Z."/>
            <person name="Zhou T."/>
        </authorList>
    </citation>
    <scope>NUCLEOTIDE SEQUENCE [LARGE SCALE GENOMIC DNA]</scope>
    <source>
        <strain evidence="9 10">BD-c194</strain>
    </source>
</reference>
<dbReference type="OrthoDB" id="8013951at2"/>
<evidence type="ECO:0000313" key="10">
    <source>
        <dbReference type="Proteomes" id="UP000033632"/>
    </source>
</evidence>
<feature type="transmembrane region" description="Helical" evidence="7">
    <location>
        <begin position="112"/>
        <end position="132"/>
    </location>
</feature>
<accession>A0A0F5FTT8</accession>
<name>A0A0F5FTT8_9HYPH</name>
<dbReference type="PROSITE" id="PS50928">
    <property type="entry name" value="ABC_TM1"/>
    <property type="match status" value="1"/>
</dbReference>
<comment type="similarity">
    <text evidence="7">Belongs to the binding-protein-dependent transport system permease family.</text>
</comment>
<gene>
    <name evidence="9" type="ORF">VE25_08515</name>
</gene>
<feature type="transmembrane region" description="Helical" evidence="7">
    <location>
        <begin position="191"/>
        <end position="216"/>
    </location>
</feature>
<evidence type="ECO:0000256" key="6">
    <source>
        <dbReference type="ARBA" id="ARBA00023136"/>
    </source>
</evidence>
<dbReference type="GO" id="GO:0055085">
    <property type="term" value="P:transmembrane transport"/>
    <property type="evidence" value="ECO:0007669"/>
    <property type="project" value="InterPro"/>
</dbReference>